<organism evidence="2 3">
    <name type="scientific">Batillaria attramentaria</name>
    <dbReference type="NCBI Taxonomy" id="370345"/>
    <lineage>
        <taxon>Eukaryota</taxon>
        <taxon>Metazoa</taxon>
        <taxon>Spiralia</taxon>
        <taxon>Lophotrochozoa</taxon>
        <taxon>Mollusca</taxon>
        <taxon>Gastropoda</taxon>
        <taxon>Caenogastropoda</taxon>
        <taxon>Sorbeoconcha</taxon>
        <taxon>Cerithioidea</taxon>
        <taxon>Batillariidae</taxon>
        <taxon>Batillaria</taxon>
    </lineage>
</organism>
<dbReference type="Proteomes" id="UP001519460">
    <property type="component" value="Unassembled WGS sequence"/>
</dbReference>
<evidence type="ECO:0000313" key="2">
    <source>
        <dbReference type="EMBL" id="KAK7501579.1"/>
    </source>
</evidence>
<accession>A0ABD0LRE7</accession>
<dbReference type="AlphaFoldDB" id="A0ABD0LRE7"/>
<comment type="caution">
    <text evidence="2">The sequence shown here is derived from an EMBL/GenBank/DDBJ whole genome shotgun (WGS) entry which is preliminary data.</text>
</comment>
<protein>
    <submittedName>
        <fullName evidence="2">Uncharacterized protein</fullName>
    </submittedName>
</protein>
<proteinExistence type="predicted"/>
<keyword evidence="3" id="KW-1185">Reference proteome</keyword>
<feature type="non-terminal residue" evidence="2">
    <location>
        <position position="1"/>
    </location>
</feature>
<feature type="region of interest" description="Disordered" evidence="1">
    <location>
        <begin position="14"/>
        <end position="37"/>
    </location>
</feature>
<dbReference type="EMBL" id="JACVVK020000030">
    <property type="protein sequence ID" value="KAK7501579.1"/>
    <property type="molecule type" value="Genomic_DNA"/>
</dbReference>
<evidence type="ECO:0000313" key="3">
    <source>
        <dbReference type="Proteomes" id="UP001519460"/>
    </source>
</evidence>
<gene>
    <name evidence="2" type="ORF">BaRGS_00007010</name>
</gene>
<name>A0ABD0LRE7_9CAEN</name>
<reference evidence="2 3" key="1">
    <citation type="journal article" date="2023" name="Sci. Data">
        <title>Genome assembly of the Korean intertidal mud-creeper Batillaria attramentaria.</title>
        <authorList>
            <person name="Patra A.K."/>
            <person name="Ho P.T."/>
            <person name="Jun S."/>
            <person name="Lee S.J."/>
            <person name="Kim Y."/>
            <person name="Won Y.J."/>
        </authorList>
    </citation>
    <scope>NUCLEOTIDE SEQUENCE [LARGE SCALE GENOMIC DNA]</scope>
    <source>
        <strain evidence="2">Wonlab-2016</strain>
    </source>
</reference>
<evidence type="ECO:0000256" key="1">
    <source>
        <dbReference type="SAM" id="MobiDB-lite"/>
    </source>
</evidence>
<sequence length="159" mass="16849">KKKYLIGQPEPLATRTDTVAKSDGPYATSRLAPGSTRPEMDIEPLAQLSGWITGCCGVSLSPFLAEKATLGICTDSGMTLPSPNNCDLGLIGDIGCPGLRASPLVKDCCLPAASPFWRRRHYKLQVVANGAVTAMSKDGKGGGHNECAEGSNLELWMHY</sequence>